<gene>
    <name evidence="9" type="ORF">RGF97_04990</name>
</gene>
<evidence type="ECO:0000313" key="10">
    <source>
        <dbReference type="Proteomes" id="UP001250858"/>
    </source>
</evidence>
<feature type="domain" description="Methylmalonyl-CoA mutase alpha/beta chain catalytic" evidence="8">
    <location>
        <begin position="121"/>
        <end position="457"/>
    </location>
</feature>
<evidence type="ECO:0000256" key="7">
    <source>
        <dbReference type="ARBA" id="ARBA00023285"/>
    </source>
</evidence>
<keyword evidence="10" id="KW-1185">Reference proteome</keyword>
<evidence type="ECO:0000256" key="3">
    <source>
        <dbReference type="ARBA" id="ARBA00011870"/>
    </source>
</evidence>
<evidence type="ECO:0000313" key="9">
    <source>
        <dbReference type="EMBL" id="WMX44338.1"/>
    </source>
</evidence>
<dbReference type="Gene3D" id="1.10.196.20">
    <property type="match status" value="1"/>
</dbReference>
<dbReference type="Pfam" id="PF01642">
    <property type="entry name" value="MM_CoA_mutase"/>
    <property type="match status" value="1"/>
</dbReference>
<accession>A0ABY9RRK8</accession>
<dbReference type="SUPFAM" id="SSF51703">
    <property type="entry name" value="Cobalamin (vitamin B12)-dependent enzymes"/>
    <property type="match status" value="1"/>
</dbReference>
<dbReference type="RefSeq" id="WP_128984145.1">
    <property type="nucleotide sequence ID" value="NZ_CP133762.1"/>
</dbReference>
<comment type="cofactor">
    <cofactor evidence="1">
        <name>adenosylcob(III)alamin</name>
        <dbReference type="ChEBI" id="CHEBI:18408"/>
    </cofactor>
</comment>
<sequence>MTVLPDDGLSLAAEFPAATHAQWQRLVAGVLSRSGKDVPETEAEDALSTALEDGLRARPLYTAADAAPDAGLPGFAPFVRSGRAEGNTAGGWDVRQRHRTADAEAVLTDLENGVTSLWLAVGPDGVAVEELDRVLRDVYLDLAPIVLEAGPETAAAADELLSLYERRGVAPEAARGNLGADPLGTEARTGAAYDGDGFAATVALARLCAESYPGVRALTVDALPYHDAGGSAAQELGCSLATGVAYLRALTGGGLSLEQALGQLEFRYAATADQFLTIAKLRAARRLWARVAEACGAPAAGAQLQHAVTSSVMMTARDPWVNMLRTTVATLAAGVGGAESVTVQPFDHALGLPDAFARRIARNTSTILVEESHLARVIDPAGGSWYVESLTDELARAAWEFFQEIERSGGQTAALRSGLVKDRLAATWAERSKALAKRREPITGVSEFPFLAEKPVEREPAPAAPGGGLPRVRRDEAFEALRARSDAHLAATGARPRVYLAALGPAAAHTARLTFAANLFQAGGIEPVTDGSFADSGATEVCLCSSDALYEERAAAEAAEFRAAGARHVTLAGRPSAFPDADSYVFAGCDAIAVLSATLDRMGVS</sequence>
<dbReference type="Gene3D" id="3.20.20.240">
    <property type="entry name" value="Methylmalonyl-CoA mutase"/>
    <property type="match status" value="1"/>
</dbReference>
<dbReference type="Proteomes" id="UP001250858">
    <property type="component" value="Chromosome"/>
</dbReference>
<evidence type="ECO:0000256" key="4">
    <source>
        <dbReference type="ARBA" id="ARBA00012398"/>
    </source>
</evidence>
<comment type="similarity">
    <text evidence="2">Belongs to the methylmalonyl-CoA mutase family.</text>
</comment>
<dbReference type="InterPro" id="IPR024067">
    <property type="entry name" value="Me-malonyl-CoA_mutase_sm_su_N"/>
</dbReference>
<dbReference type="PANTHER" id="PTHR48101:SF4">
    <property type="entry name" value="METHYLMALONYL-COA MUTASE, MITOCHONDRIAL"/>
    <property type="match status" value="1"/>
</dbReference>
<dbReference type="InterPro" id="IPR016176">
    <property type="entry name" value="Cbl-dep_enz_cat"/>
</dbReference>
<organism evidence="9 10">
    <name type="scientific">Streptomyces roseicoloratus</name>
    <dbReference type="NCBI Taxonomy" id="2508722"/>
    <lineage>
        <taxon>Bacteria</taxon>
        <taxon>Bacillati</taxon>
        <taxon>Actinomycetota</taxon>
        <taxon>Actinomycetes</taxon>
        <taxon>Kitasatosporales</taxon>
        <taxon>Streptomycetaceae</taxon>
        <taxon>Streptomyces</taxon>
    </lineage>
</organism>
<evidence type="ECO:0000256" key="6">
    <source>
        <dbReference type="ARBA" id="ARBA00023235"/>
    </source>
</evidence>
<dbReference type="EC" id="5.4.99.2" evidence="4"/>
<dbReference type="EMBL" id="CP133762">
    <property type="protein sequence ID" value="WMX44338.1"/>
    <property type="molecule type" value="Genomic_DNA"/>
</dbReference>
<evidence type="ECO:0000256" key="1">
    <source>
        <dbReference type="ARBA" id="ARBA00001922"/>
    </source>
</evidence>
<evidence type="ECO:0000256" key="5">
    <source>
        <dbReference type="ARBA" id="ARBA00022628"/>
    </source>
</evidence>
<reference evidence="9 10" key="1">
    <citation type="submission" date="2023-09" db="EMBL/GenBank/DDBJ databases">
        <title>Complete genome of Streptomyces roseicoloratus T14.</title>
        <authorList>
            <person name="Bashizi T."/>
            <person name="Kim M.-J."/>
            <person name="Lee G."/>
            <person name="Tagele S.B."/>
            <person name="Shin J.-H."/>
        </authorList>
    </citation>
    <scope>NUCLEOTIDE SEQUENCE [LARGE SCALE GENOMIC DNA]</scope>
    <source>
        <strain evidence="9 10">T14</strain>
    </source>
</reference>
<keyword evidence="6" id="KW-0413">Isomerase</keyword>
<evidence type="ECO:0000256" key="2">
    <source>
        <dbReference type="ARBA" id="ARBA00008465"/>
    </source>
</evidence>
<proteinExistence type="inferred from homology"/>
<dbReference type="CDD" id="cd03677">
    <property type="entry name" value="MM_CoA_mutase_beta"/>
    <property type="match status" value="1"/>
</dbReference>
<protein>
    <recommendedName>
        <fullName evidence="4">methylmalonyl-CoA mutase</fullName>
        <ecNumber evidence="4">5.4.99.2</ecNumber>
    </recommendedName>
</protein>
<dbReference type="InterPro" id="IPR006099">
    <property type="entry name" value="MeMalonylCoA_mutase_a/b_cat"/>
</dbReference>
<keyword evidence="5" id="KW-0846">Cobalamin</keyword>
<keyword evidence="7" id="KW-0170">Cobalt</keyword>
<dbReference type="InterPro" id="IPR058549">
    <property type="entry name" value="MeMalonylCoA_mutase_a/b_site"/>
</dbReference>
<dbReference type="PROSITE" id="PS00544">
    <property type="entry name" value="METMALONYL_COA_MUTASE"/>
    <property type="match status" value="1"/>
</dbReference>
<evidence type="ECO:0000259" key="8">
    <source>
        <dbReference type="Pfam" id="PF01642"/>
    </source>
</evidence>
<dbReference type="PANTHER" id="PTHR48101">
    <property type="entry name" value="METHYLMALONYL-COA MUTASE, MITOCHONDRIAL-RELATED"/>
    <property type="match status" value="1"/>
</dbReference>
<dbReference type="Gene3D" id="3.40.50.280">
    <property type="entry name" value="Cobalamin-binding domain"/>
    <property type="match status" value="1"/>
</dbReference>
<comment type="subunit">
    <text evidence="3">Heterodimer of an alpha and a beta chain.</text>
</comment>
<name>A0ABY9RRK8_9ACTN</name>